<evidence type="ECO:0000313" key="2">
    <source>
        <dbReference type="Proteomes" id="UP000053989"/>
    </source>
</evidence>
<keyword evidence="2" id="KW-1185">Reference proteome</keyword>
<gene>
    <name evidence="1" type="ORF">SCLCIDRAFT_1223659</name>
</gene>
<evidence type="ECO:0000313" key="1">
    <source>
        <dbReference type="EMBL" id="KIM52532.1"/>
    </source>
</evidence>
<protein>
    <submittedName>
        <fullName evidence="1">Uncharacterized protein</fullName>
    </submittedName>
</protein>
<proteinExistence type="predicted"/>
<dbReference type="HOGENOM" id="CLU_2607436_0_0_1"/>
<organism evidence="1 2">
    <name type="scientific">Scleroderma citrinum Foug A</name>
    <dbReference type="NCBI Taxonomy" id="1036808"/>
    <lineage>
        <taxon>Eukaryota</taxon>
        <taxon>Fungi</taxon>
        <taxon>Dikarya</taxon>
        <taxon>Basidiomycota</taxon>
        <taxon>Agaricomycotina</taxon>
        <taxon>Agaricomycetes</taxon>
        <taxon>Agaricomycetidae</taxon>
        <taxon>Boletales</taxon>
        <taxon>Sclerodermatineae</taxon>
        <taxon>Sclerodermataceae</taxon>
        <taxon>Scleroderma</taxon>
    </lineage>
</organism>
<name>A0A0C2ZIE5_9AGAM</name>
<reference evidence="2" key="2">
    <citation type="submission" date="2015-01" db="EMBL/GenBank/DDBJ databases">
        <title>Evolutionary Origins and Diversification of the Mycorrhizal Mutualists.</title>
        <authorList>
            <consortium name="DOE Joint Genome Institute"/>
            <consortium name="Mycorrhizal Genomics Consortium"/>
            <person name="Kohler A."/>
            <person name="Kuo A."/>
            <person name="Nagy L.G."/>
            <person name="Floudas D."/>
            <person name="Copeland A."/>
            <person name="Barry K.W."/>
            <person name="Cichocki N."/>
            <person name="Veneault-Fourrey C."/>
            <person name="LaButti K."/>
            <person name="Lindquist E.A."/>
            <person name="Lipzen A."/>
            <person name="Lundell T."/>
            <person name="Morin E."/>
            <person name="Murat C."/>
            <person name="Riley R."/>
            <person name="Ohm R."/>
            <person name="Sun H."/>
            <person name="Tunlid A."/>
            <person name="Henrissat B."/>
            <person name="Grigoriev I.V."/>
            <person name="Hibbett D.S."/>
            <person name="Martin F."/>
        </authorList>
    </citation>
    <scope>NUCLEOTIDE SEQUENCE [LARGE SCALE GENOMIC DNA]</scope>
    <source>
        <strain evidence="2">Foug A</strain>
    </source>
</reference>
<dbReference type="InParanoid" id="A0A0C2ZIE5"/>
<dbReference type="Proteomes" id="UP000053989">
    <property type="component" value="Unassembled WGS sequence"/>
</dbReference>
<accession>A0A0C2ZIE5</accession>
<dbReference type="AlphaFoldDB" id="A0A0C2ZIE5"/>
<reference evidence="1 2" key="1">
    <citation type="submission" date="2014-04" db="EMBL/GenBank/DDBJ databases">
        <authorList>
            <consortium name="DOE Joint Genome Institute"/>
            <person name="Kuo A."/>
            <person name="Kohler A."/>
            <person name="Nagy L.G."/>
            <person name="Floudas D."/>
            <person name="Copeland A."/>
            <person name="Barry K.W."/>
            <person name="Cichocki N."/>
            <person name="Veneault-Fourrey C."/>
            <person name="LaButti K."/>
            <person name="Lindquist E.A."/>
            <person name="Lipzen A."/>
            <person name="Lundell T."/>
            <person name="Morin E."/>
            <person name="Murat C."/>
            <person name="Sun H."/>
            <person name="Tunlid A."/>
            <person name="Henrissat B."/>
            <person name="Grigoriev I.V."/>
            <person name="Hibbett D.S."/>
            <person name="Martin F."/>
            <person name="Nordberg H.P."/>
            <person name="Cantor M.N."/>
            <person name="Hua S.X."/>
        </authorList>
    </citation>
    <scope>NUCLEOTIDE SEQUENCE [LARGE SCALE GENOMIC DNA]</scope>
    <source>
        <strain evidence="1 2">Foug A</strain>
    </source>
</reference>
<sequence>MIHMMTEMCVGSVGCRTRAADHRLGPARGRLSAEYVLVFFAPIDDLSLVLLQSGESAATYFICIVCPSGSALLRPYSNP</sequence>
<dbReference type="EMBL" id="KN822208">
    <property type="protein sequence ID" value="KIM52532.1"/>
    <property type="molecule type" value="Genomic_DNA"/>
</dbReference>